<dbReference type="SUPFAM" id="SSF53474">
    <property type="entry name" value="alpha/beta-Hydrolases"/>
    <property type="match status" value="1"/>
</dbReference>
<sequence length="413" mass="44614">MPEQNAPTEAQVQEALRAAPPIILAPGPREAPTQVPPVPHDVWELPGGTAWVYRGEGNSRLTRPVLLADGFNSGPSTPDFLWNGLDFNAPYPFLSELRRRGRDLVLVGFHERSASILDNAQAAIAAVKRAGAEREGKHPLAVGGFSMGGLVTRYALAKMESEPGGDEHETQLYFSYDSPHRGAWIPIALQAFAHYIRKLDPRFSGQINSAASRQLLAQHIAEWQDTPAPDKEREEFLAELARVGHWPRQPRKIGVANGVGTGEGNGVRPGVDAVLGKGLGIVGTDLNTQSAGDDQLVATLRVLTLKKPEIHTSGLPEFDGAPGGTLEGFGILADALNKIAGLGVDVPVREHCFVPAVSAVAIRDVHTHDDLYADINALSPEDSELDEFKVASRNEPHTQVTEELCTWILDRLP</sequence>
<evidence type="ECO:0000313" key="1">
    <source>
        <dbReference type="EMBL" id="ARX84415.1"/>
    </source>
</evidence>
<gene>
    <name evidence="1" type="ORF">SMD44_03853</name>
</gene>
<accession>A0A1Z1WD95</accession>
<dbReference type="AlphaFoldDB" id="A0A1Z1WD95"/>
<dbReference type="OrthoDB" id="4535652at2"/>
<dbReference type="RefSeq" id="WP_087884672.1">
    <property type="nucleotide sequence ID" value="NZ_CP021748.1"/>
</dbReference>
<dbReference type="EMBL" id="CP021748">
    <property type="protein sequence ID" value="ARX84415.1"/>
    <property type="molecule type" value="Genomic_DNA"/>
</dbReference>
<dbReference type="eggNOG" id="COG1075">
    <property type="taxonomic scope" value="Bacteria"/>
</dbReference>
<protein>
    <recommendedName>
        <fullName evidence="3">DUF676 domain-containing protein</fullName>
    </recommendedName>
</protein>
<proteinExistence type="predicted"/>
<reference evidence="1 2" key="1">
    <citation type="submission" date="2017-05" db="EMBL/GenBank/DDBJ databases">
        <title>Streptomyces alboflavus Genome sequencing and assembly.</title>
        <authorList>
            <person name="Wang Y."/>
            <person name="Du B."/>
            <person name="Ding Y."/>
            <person name="Liu H."/>
            <person name="Hou Q."/>
            <person name="Liu K."/>
            <person name="Wang C."/>
            <person name="Yao L."/>
        </authorList>
    </citation>
    <scope>NUCLEOTIDE SEQUENCE [LARGE SCALE GENOMIC DNA]</scope>
    <source>
        <strain evidence="1 2">MDJK44</strain>
    </source>
</reference>
<dbReference type="InterPro" id="IPR029058">
    <property type="entry name" value="AB_hydrolase_fold"/>
</dbReference>
<dbReference type="STRING" id="67267.GCA_000716675_07666"/>
<evidence type="ECO:0008006" key="3">
    <source>
        <dbReference type="Google" id="ProtNLM"/>
    </source>
</evidence>
<dbReference type="KEGG" id="salf:SMD44_03853"/>
<name>A0A1Z1WD95_9ACTN</name>
<keyword evidence="2" id="KW-1185">Reference proteome</keyword>
<organism evidence="1 2">
    <name type="scientific">Streptomyces alboflavus</name>
    <dbReference type="NCBI Taxonomy" id="67267"/>
    <lineage>
        <taxon>Bacteria</taxon>
        <taxon>Bacillati</taxon>
        <taxon>Actinomycetota</taxon>
        <taxon>Actinomycetes</taxon>
        <taxon>Kitasatosporales</taxon>
        <taxon>Streptomycetaceae</taxon>
        <taxon>Streptomyces</taxon>
    </lineage>
</organism>
<evidence type="ECO:0000313" key="2">
    <source>
        <dbReference type="Proteomes" id="UP000195880"/>
    </source>
</evidence>
<dbReference type="Proteomes" id="UP000195880">
    <property type="component" value="Chromosome"/>
</dbReference>
<dbReference type="Gene3D" id="3.40.50.1820">
    <property type="entry name" value="alpha/beta hydrolase"/>
    <property type="match status" value="1"/>
</dbReference>